<reference evidence="4 5" key="1">
    <citation type="submission" date="2018-06" db="EMBL/GenBank/DDBJ databases">
        <authorList>
            <consortium name="Pathogen Informatics"/>
            <person name="Doyle S."/>
        </authorList>
    </citation>
    <scope>NUCLEOTIDE SEQUENCE [LARGE SCALE GENOMIC DNA]</scope>
    <source>
        <strain evidence="4 5">NCTC13533</strain>
    </source>
</reference>
<evidence type="ECO:0000313" key="4">
    <source>
        <dbReference type="EMBL" id="STC93316.1"/>
    </source>
</evidence>
<evidence type="ECO:0000313" key="5">
    <source>
        <dbReference type="Proteomes" id="UP000255224"/>
    </source>
</evidence>
<accession>A0A3G6M6K7</accession>
<evidence type="ECO:0000259" key="2">
    <source>
        <dbReference type="Pfam" id="PF13439"/>
    </source>
</evidence>
<keyword evidence="4" id="KW-0808">Transferase</keyword>
<protein>
    <submittedName>
        <fullName evidence="3 4">Glycosyltransferase</fullName>
        <ecNumber evidence="4">2.4.1.250</ecNumber>
    </submittedName>
</protein>
<dbReference type="Pfam" id="PF13439">
    <property type="entry name" value="Glyco_transf_4"/>
    <property type="match status" value="1"/>
</dbReference>
<dbReference type="Proteomes" id="UP000255224">
    <property type="component" value="Unassembled WGS sequence"/>
</dbReference>
<dbReference type="SUPFAM" id="SSF53756">
    <property type="entry name" value="UDP-Glycosyltransferase/glycogen phosphorylase"/>
    <property type="match status" value="1"/>
</dbReference>
<keyword evidence="6" id="KW-1185">Reference proteome</keyword>
<dbReference type="PANTHER" id="PTHR12526:SF630">
    <property type="entry name" value="GLYCOSYLTRANSFERASE"/>
    <property type="match status" value="1"/>
</dbReference>
<reference evidence="6" key="2">
    <citation type="submission" date="2018-11" db="EMBL/GenBank/DDBJ databases">
        <title>Proposal to divide the Flavobacteriaceae and reorganize its genera based on Amino Acid Identity values calculated from whole genome sequences.</title>
        <authorList>
            <person name="Nicholson A.C."/>
            <person name="Gulvik C.A."/>
            <person name="Whitney A.M."/>
            <person name="Humrighouse B.W."/>
            <person name="Bell M."/>
            <person name="Holmes B."/>
            <person name="Steigerwalt A.G."/>
            <person name="Villarma A."/>
            <person name="Sheth M."/>
            <person name="Batra D."/>
            <person name="Pryor J."/>
            <person name="Bernardet J.-F."/>
            <person name="Hugo C."/>
            <person name="Kampfer P."/>
            <person name="Newman J."/>
            <person name="McQuiston J.R."/>
        </authorList>
    </citation>
    <scope>NUCLEOTIDE SEQUENCE [LARGE SCALE GENOMIC DNA]</scope>
    <source>
        <strain evidence="6">G0188</strain>
    </source>
</reference>
<evidence type="ECO:0000313" key="3">
    <source>
        <dbReference type="EMBL" id="AZA48833.1"/>
    </source>
</evidence>
<dbReference type="GO" id="GO:0102710">
    <property type="term" value="F:D-inositol-3-phosphate glycosyltransferase activity"/>
    <property type="evidence" value="ECO:0007669"/>
    <property type="project" value="UniProtKB-EC"/>
</dbReference>
<reference evidence="3" key="3">
    <citation type="submission" date="2018-11" db="EMBL/GenBank/DDBJ databases">
        <title>Proposal to divide the Flavobacteriaceae and reorganize its genera based on Amino Acid Identity values calculated from whole genome sequences.</title>
        <authorList>
            <person name="Nicholson A.C."/>
            <person name="Gulvik C.A."/>
            <person name="Whitney A.M."/>
            <person name="Humrighouse B.W."/>
            <person name="Bell M."/>
            <person name="Holmes B."/>
            <person name="Steigerwalt A."/>
            <person name="Villarma A."/>
            <person name="Sheth M."/>
            <person name="Batra D."/>
            <person name="Pryor J."/>
            <person name="Bernardet J.-F."/>
            <person name="Hugo C."/>
            <person name="Kampfer P."/>
            <person name="Newman J."/>
            <person name="Mcquiston J.R."/>
        </authorList>
    </citation>
    <scope>NUCLEOTIDE SEQUENCE [LARGE SCALE GENOMIC DNA]</scope>
    <source>
        <strain evidence="3">G0188</strain>
    </source>
</reference>
<feature type="domain" description="Glycosyl transferase family 1" evidence="1">
    <location>
        <begin position="180"/>
        <end position="330"/>
    </location>
</feature>
<evidence type="ECO:0000259" key="1">
    <source>
        <dbReference type="Pfam" id="PF00534"/>
    </source>
</evidence>
<dbReference type="EMBL" id="CP033920">
    <property type="protein sequence ID" value="AZA48833.1"/>
    <property type="molecule type" value="Genomic_DNA"/>
</dbReference>
<feature type="domain" description="Glycosyltransferase subfamily 4-like N-terminal" evidence="2">
    <location>
        <begin position="13"/>
        <end position="169"/>
    </location>
</feature>
<dbReference type="EC" id="2.4.1.250" evidence="4"/>
<dbReference type="InterPro" id="IPR028098">
    <property type="entry name" value="Glyco_trans_4-like_N"/>
</dbReference>
<organism evidence="4 5">
    <name type="scientific">Chryseobacterium carnipullorum</name>
    <dbReference type="NCBI Taxonomy" id="1124835"/>
    <lineage>
        <taxon>Bacteria</taxon>
        <taxon>Pseudomonadati</taxon>
        <taxon>Bacteroidota</taxon>
        <taxon>Flavobacteriia</taxon>
        <taxon>Flavobacteriales</taxon>
        <taxon>Weeksellaceae</taxon>
        <taxon>Chryseobacterium group</taxon>
        <taxon>Chryseobacterium</taxon>
    </lineage>
</organism>
<keyword evidence="4" id="KW-0328">Glycosyltransferase</keyword>
<dbReference type="OrthoDB" id="7560678at2"/>
<dbReference type="Gene3D" id="3.40.50.2000">
    <property type="entry name" value="Glycogen Phosphorylase B"/>
    <property type="match status" value="2"/>
</dbReference>
<dbReference type="Pfam" id="PF00534">
    <property type="entry name" value="Glycos_transf_1"/>
    <property type="match status" value="1"/>
</dbReference>
<dbReference type="KEGG" id="ccau:EG346_11895"/>
<dbReference type="Proteomes" id="UP000273270">
    <property type="component" value="Chromosome"/>
</dbReference>
<dbReference type="PANTHER" id="PTHR12526">
    <property type="entry name" value="GLYCOSYLTRANSFERASE"/>
    <property type="match status" value="1"/>
</dbReference>
<gene>
    <name evidence="4" type="primary">mshA_1</name>
    <name evidence="3" type="ORF">EG346_11895</name>
    <name evidence="4" type="ORF">NCTC13533_00795</name>
</gene>
<sequence>MKVLHIIDGLGTGGAEKLLTEMVPALVQEGCQVDVLLLNGDKTPFYKQLAAGKYGNIYSLGKTFYNPLYIVKIIPYLSKYNIVHVHLFPAQYFAAIAKMIGNKNVKLVFTEHSTSNKRIENNKFKRIEKFIYSFYDKVICITQEVKNKLVEKLDLPQEKLIVIQNGIKIQDIKNAPKADRSNFGYFENERLLVMVAGFREQKDQDTLIRTLSLLPEKYKLLLIGDGERKDILKNLVKEIGVENRVNFLGIRSDVYSLLKMCDIAVLSSHIEGFGLAAVEAMACGVPLIASDVDGLAQVVNGGGILFKKGSEENLKMKIISLENIEYYKEISEKCLSKSREFDIKKLVDSTIKLYSDL</sequence>
<evidence type="ECO:0000313" key="6">
    <source>
        <dbReference type="Proteomes" id="UP000273270"/>
    </source>
</evidence>
<dbReference type="InterPro" id="IPR001296">
    <property type="entry name" value="Glyco_trans_1"/>
</dbReference>
<name>A0A376DPV5_CHRCU</name>
<proteinExistence type="predicted"/>
<accession>A0A376DPV5</accession>
<dbReference type="RefSeq" id="WP_123878821.1">
    <property type="nucleotide sequence ID" value="NZ_CP033920.1"/>
</dbReference>
<dbReference type="EMBL" id="UFVQ01000003">
    <property type="protein sequence ID" value="STC93316.1"/>
    <property type="molecule type" value="Genomic_DNA"/>
</dbReference>
<dbReference type="AlphaFoldDB" id="A0A376DPV5"/>